<reference evidence="1" key="1">
    <citation type="submission" date="2021-01" db="EMBL/GenBank/DDBJ databases">
        <authorList>
            <consortium name="Genoscope - CEA"/>
            <person name="William W."/>
        </authorList>
    </citation>
    <scope>NUCLEOTIDE SEQUENCE</scope>
</reference>
<dbReference type="EMBL" id="CAJJDP010000097">
    <property type="protein sequence ID" value="CAD8190809.1"/>
    <property type="molecule type" value="Genomic_DNA"/>
</dbReference>
<protein>
    <submittedName>
        <fullName evidence="1">Uncharacterized protein</fullName>
    </submittedName>
</protein>
<evidence type="ECO:0000313" key="1">
    <source>
        <dbReference type="EMBL" id="CAD8190809.1"/>
    </source>
</evidence>
<keyword evidence="2" id="KW-1185">Reference proteome</keyword>
<accession>A0A8S1WRL0</accession>
<dbReference type="AlphaFoldDB" id="A0A8S1WRL0"/>
<evidence type="ECO:0000313" key="2">
    <source>
        <dbReference type="Proteomes" id="UP000683925"/>
    </source>
</evidence>
<proteinExistence type="predicted"/>
<comment type="caution">
    <text evidence="1">The sequence shown here is derived from an EMBL/GenBank/DDBJ whole genome shotgun (WGS) entry which is preliminary data.</text>
</comment>
<dbReference type="Proteomes" id="UP000683925">
    <property type="component" value="Unassembled WGS sequence"/>
</dbReference>
<organism evidence="1 2">
    <name type="scientific">Paramecium octaurelia</name>
    <dbReference type="NCBI Taxonomy" id="43137"/>
    <lineage>
        <taxon>Eukaryota</taxon>
        <taxon>Sar</taxon>
        <taxon>Alveolata</taxon>
        <taxon>Ciliophora</taxon>
        <taxon>Intramacronucleata</taxon>
        <taxon>Oligohymenophorea</taxon>
        <taxon>Peniculida</taxon>
        <taxon>Parameciidae</taxon>
        <taxon>Paramecium</taxon>
    </lineage>
</organism>
<gene>
    <name evidence="1" type="ORF">POCTA_138.1.T0980104</name>
</gene>
<name>A0A8S1WRL0_PAROT</name>
<sequence>MKISKIMKLLQDVDRTHNINVNKGQEDFEQSRISVSSGDMLEGMKNIDEHLEERGMDEIYEENLKGLRIRRN</sequence>
<dbReference type="OrthoDB" id="10580666at2759"/>